<dbReference type="EMBL" id="SPHZ02000002">
    <property type="protein sequence ID" value="KAF0929661.1"/>
    <property type="molecule type" value="Genomic_DNA"/>
</dbReference>
<sequence length="83" mass="9306">MKLPDLEKEKKSLGRKKEGGYGWERWRMEGGAADNGGRCRRRWQGGLRCGAQGPTVSSPRPPLGEQHGRQSRLLSLKACQLKM</sequence>
<dbReference type="Proteomes" id="UP000479710">
    <property type="component" value="Unassembled WGS sequence"/>
</dbReference>
<dbReference type="AlphaFoldDB" id="A0A6G1EYH4"/>
<comment type="caution">
    <text evidence="2">The sequence shown here is derived from an EMBL/GenBank/DDBJ whole genome shotgun (WGS) entry which is preliminary data.</text>
</comment>
<keyword evidence="3" id="KW-1185">Reference proteome</keyword>
<evidence type="ECO:0000256" key="1">
    <source>
        <dbReference type="SAM" id="MobiDB-lite"/>
    </source>
</evidence>
<gene>
    <name evidence="2" type="ORF">E2562_023014</name>
</gene>
<dbReference type="OrthoDB" id="660555at2759"/>
<reference evidence="2 3" key="1">
    <citation type="submission" date="2019-11" db="EMBL/GenBank/DDBJ databases">
        <title>Whole genome sequence of Oryza granulata.</title>
        <authorList>
            <person name="Li W."/>
        </authorList>
    </citation>
    <scope>NUCLEOTIDE SEQUENCE [LARGE SCALE GENOMIC DNA]</scope>
    <source>
        <strain evidence="3">cv. Menghai</strain>
        <tissue evidence="2">Leaf</tissue>
    </source>
</reference>
<proteinExistence type="predicted"/>
<protein>
    <submittedName>
        <fullName evidence="2">Uncharacterized protein</fullName>
    </submittedName>
</protein>
<evidence type="ECO:0000313" key="3">
    <source>
        <dbReference type="Proteomes" id="UP000479710"/>
    </source>
</evidence>
<accession>A0A6G1EYH4</accession>
<feature type="region of interest" description="Disordered" evidence="1">
    <location>
        <begin position="48"/>
        <end position="70"/>
    </location>
</feature>
<evidence type="ECO:0000313" key="2">
    <source>
        <dbReference type="EMBL" id="KAF0929661.1"/>
    </source>
</evidence>
<feature type="region of interest" description="Disordered" evidence="1">
    <location>
        <begin position="1"/>
        <end position="20"/>
    </location>
</feature>
<organism evidence="2 3">
    <name type="scientific">Oryza meyeriana var. granulata</name>
    <dbReference type="NCBI Taxonomy" id="110450"/>
    <lineage>
        <taxon>Eukaryota</taxon>
        <taxon>Viridiplantae</taxon>
        <taxon>Streptophyta</taxon>
        <taxon>Embryophyta</taxon>
        <taxon>Tracheophyta</taxon>
        <taxon>Spermatophyta</taxon>
        <taxon>Magnoliopsida</taxon>
        <taxon>Liliopsida</taxon>
        <taxon>Poales</taxon>
        <taxon>Poaceae</taxon>
        <taxon>BOP clade</taxon>
        <taxon>Oryzoideae</taxon>
        <taxon>Oryzeae</taxon>
        <taxon>Oryzinae</taxon>
        <taxon>Oryza</taxon>
        <taxon>Oryza meyeriana</taxon>
    </lineage>
</organism>
<name>A0A6G1EYH4_9ORYZ</name>